<dbReference type="Gene3D" id="2.40.50.770">
    <property type="entry name" value="RecQ-mediated genome instability protein Rmi1, C-terminal domain"/>
    <property type="match status" value="1"/>
</dbReference>
<keyword evidence="4" id="KW-1185">Reference proteome</keyword>
<feature type="compositionally biased region" description="Polar residues" evidence="1">
    <location>
        <begin position="208"/>
        <end position="219"/>
    </location>
</feature>
<dbReference type="OrthoDB" id="434939at2759"/>
<dbReference type="InterPro" id="IPR042470">
    <property type="entry name" value="RMI1_N_C_sf"/>
</dbReference>
<dbReference type="EMBL" id="ASPP01000378">
    <property type="protein sequence ID" value="ETO36703.1"/>
    <property type="molecule type" value="Genomic_DNA"/>
</dbReference>
<feature type="compositionally biased region" description="Polar residues" evidence="1">
    <location>
        <begin position="239"/>
        <end position="257"/>
    </location>
</feature>
<organism evidence="3 4">
    <name type="scientific">Reticulomyxa filosa</name>
    <dbReference type="NCBI Taxonomy" id="46433"/>
    <lineage>
        <taxon>Eukaryota</taxon>
        <taxon>Sar</taxon>
        <taxon>Rhizaria</taxon>
        <taxon>Retaria</taxon>
        <taxon>Foraminifera</taxon>
        <taxon>Monothalamids</taxon>
        <taxon>Reticulomyxidae</taxon>
        <taxon>Reticulomyxa</taxon>
    </lineage>
</organism>
<evidence type="ECO:0000313" key="3">
    <source>
        <dbReference type="EMBL" id="ETO36703.1"/>
    </source>
</evidence>
<feature type="region of interest" description="Disordered" evidence="1">
    <location>
        <begin position="191"/>
        <end position="263"/>
    </location>
</feature>
<dbReference type="Pfam" id="PF08585">
    <property type="entry name" value="RMI1_N_C"/>
    <property type="match status" value="1"/>
</dbReference>
<evidence type="ECO:0000313" key="4">
    <source>
        <dbReference type="Proteomes" id="UP000023152"/>
    </source>
</evidence>
<dbReference type="AlphaFoldDB" id="X6PF18"/>
<accession>X6PF18</accession>
<comment type="caution">
    <text evidence="3">The sequence shown here is derived from an EMBL/GenBank/DDBJ whole genome shotgun (WGS) entry which is preliminary data.</text>
</comment>
<proteinExistence type="predicted"/>
<dbReference type="InterPro" id="IPR013894">
    <property type="entry name" value="RMI1_OB"/>
</dbReference>
<sequence>MTTEEKKITEKVNYEKYRKVLIEKYGLWLEDHFFRKHTNLTNGSSIKDLDDKKLFELVIEDNFRTVCQPFLEKLISNQLDKVKEVGSGSPCITIKGLMLLQIFSVRDIASPSHTQDLLKISKSQNRVILLTLLDGSTKINAVEVEHIPLFDDQQLLPGMKIQLKNVEIREKIIEKFQKFRDSKQADTRIFNKHIGKNETPPPPFEVLDSQSRGKQNRFTNNNKKKKNPPRSLGIREDQQSNNQEKGDVLQQQQQLSNEGEDEYYEYYEYYDENEIEEKKNIQSESYVENDEREGDDFAFKDLRLNF</sequence>
<gene>
    <name evidence="3" type="ORF">RFI_00360</name>
</gene>
<evidence type="ECO:0000259" key="2">
    <source>
        <dbReference type="Pfam" id="PF08585"/>
    </source>
</evidence>
<evidence type="ECO:0000256" key="1">
    <source>
        <dbReference type="SAM" id="MobiDB-lite"/>
    </source>
</evidence>
<name>X6PF18_RETFI</name>
<feature type="domain" description="RecQ mediated genome instability protein 1 OB-fold" evidence="2">
    <location>
        <begin position="94"/>
        <end position="172"/>
    </location>
</feature>
<protein>
    <recommendedName>
        <fullName evidence="2">RecQ mediated genome instability protein 1 OB-fold domain-containing protein</fullName>
    </recommendedName>
</protein>
<reference evidence="3 4" key="1">
    <citation type="journal article" date="2013" name="Curr. Biol.">
        <title>The Genome of the Foraminiferan Reticulomyxa filosa.</title>
        <authorList>
            <person name="Glockner G."/>
            <person name="Hulsmann N."/>
            <person name="Schleicher M."/>
            <person name="Noegel A.A."/>
            <person name="Eichinger L."/>
            <person name="Gallinger C."/>
            <person name="Pawlowski J."/>
            <person name="Sierra R."/>
            <person name="Euteneuer U."/>
            <person name="Pillet L."/>
            <person name="Moustafa A."/>
            <person name="Platzer M."/>
            <person name="Groth M."/>
            <person name="Szafranski K."/>
            <person name="Schliwa M."/>
        </authorList>
    </citation>
    <scope>NUCLEOTIDE SEQUENCE [LARGE SCALE GENOMIC DNA]</scope>
</reference>
<dbReference type="Proteomes" id="UP000023152">
    <property type="component" value="Unassembled WGS sequence"/>
</dbReference>